<dbReference type="EMBL" id="OX465086">
    <property type="protein sequence ID" value="CAI9265026.1"/>
    <property type="molecule type" value="Genomic_DNA"/>
</dbReference>
<evidence type="ECO:0000313" key="2">
    <source>
        <dbReference type="Proteomes" id="UP001177003"/>
    </source>
</evidence>
<sequence length="118" mass="12940">MCIEHKGRSAYARILVDMSANKQWTYSIDVGTWDFELDKVAVQNFVVEYVWRTSRCSICKVFGHGDSIFLVGLNGKNLVVDSNTQGVIDKDGEGYTMITKKAGNTGKASVKGNGIVSV</sequence>
<keyword evidence="2" id="KW-1185">Reference proteome</keyword>
<reference evidence="1" key="1">
    <citation type="submission" date="2023-04" db="EMBL/GenBank/DDBJ databases">
        <authorList>
            <person name="Vijverberg K."/>
            <person name="Xiong W."/>
            <person name="Schranz E."/>
        </authorList>
    </citation>
    <scope>NUCLEOTIDE SEQUENCE</scope>
</reference>
<evidence type="ECO:0000313" key="1">
    <source>
        <dbReference type="EMBL" id="CAI9265026.1"/>
    </source>
</evidence>
<name>A0AA35V1I2_LACSI</name>
<dbReference type="AlphaFoldDB" id="A0AA35V1I2"/>
<protein>
    <submittedName>
        <fullName evidence="1">Uncharacterized protein</fullName>
    </submittedName>
</protein>
<proteinExistence type="predicted"/>
<accession>A0AA35V1I2</accession>
<gene>
    <name evidence="1" type="ORF">LSALG_LOCUS5651</name>
</gene>
<organism evidence="1 2">
    <name type="scientific">Lactuca saligna</name>
    <name type="common">Willowleaf lettuce</name>
    <dbReference type="NCBI Taxonomy" id="75948"/>
    <lineage>
        <taxon>Eukaryota</taxon>
        <taxon>Viridiplantae</taxon>
        <taxon>Streptophyta</taxon>
        <taxon>Embryophyta</taxon>
        <taxon>Tracheophyta</taxon>
        <taxon>Spermatophyta</taxon>
        <taxon>Magnoliopsida</taxon>
        <taxon>eudicotyledons</taxon>
        <taxon>Gunneridae</taxon>
        <taxon>Pentapetalae</taxon>
        <taxon>asterids</taxon>
        <taxon>campanulids</taxon>
        <taxon>Asterales</taxon>
        <taxon>Asteraceae</taxon>
        <taxon>Cichorioideae</taxon>
        <taxon>Cichorieae</taxon>
        <taxon>Lactucinae</taxon>
        <taxon>Lactuca</taxon>
    </lineage>
</organism>
<dbReference type="Proteomes" id="UP001177003">
    <property type="component" value="Chromosome 0"/>
</dbReference>